<dbReference type="CDD" id="cd07177">
    <property type="entry name" value="terB_like"/>
    <property type="match status" value="1"/>
</dbReference>
<protein>
    <submittedName>
        <fullName evidence="1">TerB family tellurite resistance protein</fullName>
    </submittedName>
</protein>
<dbReference type="EMBL" id="JADEXG010000009">
    <property type="protein sequence ID" value="MBE9076837.1"/>
    <property type="molecule type" value="Genomic_DNA"/>
</dbReference>
<dbReference type="RefSeq" id="WP_193905494.1">
    <property type="nucleotide sequence ID" value="NZ_JADEXG010000009.1"/>
</dbReference>
<dbReference type="Gene3D" id="1.10.3680.10">
    <property type="entry name" value="TerB-like"/>
    <property type="match status" value="1"/>
</dbReference>
<proteinExistence type="predicted"/>
<keyword evidence="2" id="KW-1185">Reference proteome</keyword>
<dbReference type="InterPro" id="IPR029024">
    <property type="entry name" value="TerB-like"/>
</dbReference>
<sequence length="161" mass="18369">MNSQPSPPAISPRQMNLLRVVLSMAWSDGNLEQAEVDVMLDRFSRLFAKTPERQTFLREELQSYLIQNVPLEESVPHLTAPAEKELVLRLGYEVISASARTPDEAKINQDESQAYQKLLDLLDLPEDVVQRVEQEAEVSLSQGNKNVVDLLIYQLRDFWSS</sequence>
<dbReference type="Proteomes" id="UP000636505">
    <property type="component" value="Unassembled WGS sequence"/>
</dbReference>
<reference evidence="1" key="1">
    <citation type="submission" date="2020-10" db="EMBL/GenBank/DDBJ databases">
        <authorList>
            <person name="Castelo-Branco R."/>
            <person name="Eusebio N."/>
            <person name="Adriana R."/>
            <person name="Vieira A."/>
            <person name="Brugerolle De Fraissinette N."/>
            <person name="Rezende De Castro R."/>
            <person name="Schneider M.P."/>
            <person name="Vasconcelos V."/>
            <person name="Leao P.N."/>
        </authorList>
    </citation>
    <scope>NUCLEOTIDE SEQUENCE</scope>
    <source>
        <strain evidence="1">LEGE 07310</strain>
    </source>
</reference>
<gene>
    <name evidence="1" type="ORF">IQ241_05930</name>
</gene>
<organism evidence="1 2">
    <name type="scientific">Vasconcelosia minhoensis LEGE 07310</name>
    <dbReference type="NCBI Taxonomy" id="915328"/>
    <lineage>
        <taxon>Bacteria</taxon>
        <taxon>Bacillati</taxon>
        <taxon>Cyanobacteriota</taxon>
        <taxon>Cyanophyceae</taxon>
        <taxon>Nodosilineales</taxon>
        <taxon>Cymatolegaceae</taxon>
        <taxon>Vasconcelosia</taxon>
        <taxon>Vasconcelosia minhoensis</taxon>
    </lineage>
</organism>
<name>A0A8J7DAU5_9CYAN</name>
<dbReference type="AlphaFoldDB" id="A0A8J7DAU5"/>
<evidence type="ECO:0000313" key="2">
    <source>
        <dbReference type="Proteomes" id="UP000636505"/>
    </source>
</evidence>
<accession>A0A8J7DAU5</accession>
<evidence type="ECO:0000313" key="1">
    <source>
        <dbReference type="EMBL" id="MBE9076837.1"/>
    </source>
</evidence>
<dbReference type="SUPFAM" id="SSF158682">
    <property type="entry name" value="TerB-like"/>
    <property type="match status" value="1"/>
</dbReference>
<comment type="caution">
    <text evidence="1">The sequence shown here is derived from an EMBL/GenBank/DDBJ whole genome shotgun (WGS) entry which is preliminary data.</text>
</comment>